<organism evidence="2 3">
    <name type="scientific">Vibrio anguillarum</name>
    <name type="common">Listonella anguillarum</name>
    <dbReference type="NCBI Taxonomy" id="55601"/>
    <lineage>
        <taxon>Bacteria</taxon>
        <taxon>Pseudomonadati</taxon>
        <taxon>Pseudomonadota</taxon>
        <taxon>Gammaproteobacteria</taxon>
        <taxon>Vibrionales</taxon>
        <taxon>Vibrionaceae</taxon>
        <taxon>Vibrio</taxon>
    </lineage>
</organism>
<proteinExistence type="predicted"/>
<reference evidence="2 3" key="1">
    <citation type="submission" date="2018-12" db="EMBL/GenBank/DDBJ databases">
        <title>Characterization and Draft Genome of Vibrio anguillarum J360 Marine Pathogen Isolated from an Outbreak in Lumpfish (Cyclopterus lumpus).</title>
        <authorList>
            <person name="Vasquez J.I."/>
            <person name="Cao T."/>
            <person name="Chakraborty S."/>
            <person name="Gnanagobal H."/>
            <person name="Wescot J."/>
            <person name="Boyce D."/>
            <person name="Santander J."/>
        </authorList>
    </citation>
    <scope>NUCLEOTIDE SEQUENCE [LARGE SCALE GENOMIC DNA]</scope>
    <source>
        <strain evidence="2 3">J360</strain>
    </source>
</reference>
<feature type="domain" description="Schlafen AlbA-2" evidence="1">
    <location>
        <begin position="14"/>
        <end position="127"/>
    </location>
</feature>
<keyword evidence="2" id="KW-0547">Nucleotide-binding</keyword>
<dbReference type="Proteomes" id="UP000256923">
    <property type="component" value="Chromosome 1"/>
</dbReference>
<dbReference type="Pfam" id="PF04326">
    <property type="entry name" value="SLFN_AlbA_2"/>
    <property type="match status" value="1"/>
</dbReference>
<gene>
    <name evidence="2" type="ORF">DYL72_02720</name>
</gene>
<dbReference type="EMBL" id="CP034672">
    <property type="protein sequence ID" value="AZS24075.1"/>
    <property type="molecule type" value="Genomic_DNA"/>
</dbReference>
<evidence type="ECO:0000313" key="2">
    <source>
        <dbReference type="EMBL" id="AZS24075.1"/>
    </source>
</evidence>
<sequence length="403" mass="44530">METEELLAIIANGEDSRHQFKATINNENSLASEMAAFCNSKGGYILVGVNDDGTISGLTDENIREINNRISNAASNNIRPAINPMTQNFTLPTGKVLLVTVEAGLNKPYMDTNGYIWVKSGSDKRRVTAREELQRMFQEAALIHADEIPVGGSSVADIDQDFFDAFFESEYGERVEDQDVSRVLLLENMNLAKNGQLNICGALLFASRPQIRLPIFIVKAVAFPGVDIEDEHYIDSQDINGKLSDVFQKVLGFVLANIRHVQNEQGFNSVGEPEIPRIVLEELIANALIHRDYFVSAPIKVLVFADRIEIVSPGHLPNNLTIENIKMGNSNVRNPILASFAPKVLPYRGLGSGIKRAIKAYPDIEFIDDRAGNAFKAIIKRARLVALSAQKSNLLDGCLTEWC</sequence>
<dbReference type="RefSeq" id="WP_069212005.1">
    <property type="nucleotide sequence ID" value="NZ_CP023054.1"/>
</dbReference>
<dbReference type="PANTHER" id="PTHR30595:SF6">
    <property type="entry name" value="SCHLAFEN ALBA-2 DOMAIN-CONTAINING PROTEIN"/>
    <property type="match status" value="1"/>
</dbReference>
<dbReference type="AlphaFoldDB" id="A0A289GDI6"/>
<evidence type="ECO:0000313" key="3">
    <source>
        <dbReference type="Proteomes" id="UP000256923"/>
    </source>
</evidence>
<keyword evidence="2" id="KW-0067">ATP-binding</keyword>
<keyword evidence="2" id="KW-0378">Hydrolase</keyword>
<dbReference type="InterPro" id="IPR007421">
    <property type="entry name" value="Schlafen_AlbA_2_dom"/>
</dbReference>
<evidence type="ECO:0000259" key="1">
    <source>
        <dbReference type="Pfam" id="PF04326"/>
    </source>
</evidence>
<dbReference type="InterPro" id="IPR038461">
    <property type="entry name" value="Schlafen_AlbA_2_dom_sf"/>
</dbReference>
<dbReference type="PANTHER" id="PTHR30595">
    <property type="entry name" value="GLPR-RELATED TRANSCRIPTIONAL REPRESSOR"/>
    <property type="match status" value="1"/>
</dbReference>
<dbReference type="Gene3D" id="3.30.950.30">
    <property type="entry name" value="Schlafen, AAA domain"/>
    <property type="match status" value="1"/>
</dbReference>
<dbReference type="GO" id="GO:0004386">
    <property type="term" value="F:helicase activity"/>
    <property type="evidence" value="ECO:0007669"/>
    <property type="project" value="UniProtKB-KW"/>
</dbReference>
<name>A0A289GDI6_VIBAN</name>
<accession>A0A289GDI6</accession>
<protein>
    <submittedName>
        <fullName evidence="2">ATP-dependent DNA helicase RecG</fullName>
    </submittedName>
</protein>
<dbReference type="InterPro" id="IPR038475">
    <property type="entry name" value="RecG_C_sf"/>
</dbReference>
<dbReference type="Pfam" id="PF13749">
    <property type="entry name" value="HATPase_c_4"/>
    <property type="match status" value="1"/>
</dbReference>
<dbReference type="Gene3D" id="3.30.565.60">
    <property type="match status" value="1"/>
</dbReference>
<keyword evidence="2" id="KW-0347">Helicase</keyword>